<keyword evidence="4" id="KW-0472">Membrane</keyword>
<evidence type="ECO:0000313" key="7">
    <source>
        <dbReference type="Proteomes" id="UP000283530"/>
    </source>
</evidence>
<accession>A0A443NPJ5</accession>
<dbReference type="OrthoDB" id="1523082at2759"/>
<evidence type="ECO:0000259" key="5">
    <source>
        <dbReference type="Pfam" id="PF14226"/>
    </source>
</evidence>
<evidence type="ECO:0000256" key="1">
    <source>
        <dbReference type="ARBA" id="ARBA00022723"/>
    </source>
</evidence>
<proteinExistence type="predicted"/>
<reference evidence="6 7" key="1">
    <citation type="journal article" date="2019" name="Nat. Plants">
        <title>Stout camphor tree genome fills gaps in understanding of flowering plant genome evolution.</title>
        <authorList>
            <person name="Chaw S.M."/>
            <person name="Liu Y.C."/>
            <person name="Wu Y.W."/>
            <person name="Wang H.Y."/>
            <person name="Lin C.I."/>
            <person name="Wu C.S."/>
            <person name="Ke H.M."/>
            <person name="Chang L.Y."/>
            <person name="Hsu C.Y."/>
            <person name="Yang H.T."/>
            <person name="Sudianto E."/>
            <person name="Hsu M.H."/>
            <person name="Wu K.P."/>
            <person name="Wang L.N."/>
            <person name="Leebens-Mack J.H."/>
            <person name="Tsai I.J."/>
        </authorList>
    </citation>
    <scope>NUCLEOTIDE SEQUENCE [LARGE SCALE GENOMIC DNA]</scope>
    <source>
        <strain evidence="7">cv. Chaw 1501</strain>
        <tissue evidence="6">Young leaves</tissue>
    </source>
</reference>
<dbReference type="SUPFAM" id="SSF51197">
    <property type="entry name" value="Clavaminate synthase-like"/>
    <property type="match status" value="1"/>
</dbReference>
<dbReference type="GO" id="GO:0051213">
    <property type="term" value="F:dioxygenase activity"/>
    <property type="evidence" value="ECO:0007669"/>
    <property type="project" value="UniProtKB-KW"/>
</dbReference>
<dbReference type="Pfam" id="PF14226">
    <property type="entry name" value="DIOX_N"/>
    <property type="match status" value="1"/>
</dbReference>
<evidence type="ECO:0000256" key="4">
    <source>
        <dbReference type="SAM" id="Phobius"/>
    </source>
</evidence>
<dbReference type="PANTHER" id="PTHR34945:SF4">
    <property type="entry name" value="2-OXOGLUTARATE (2OG) AND FE(II)-DEPENDENT OXYGENASE SUPERFAMILY PROTEIN"/>
    <property type="match status" value="1"/>
</dbReference>
<dbReference type="InterPro" id="IPR026992">
    <property type="entry name" value="DIOX_N"/>
</dbReference>
<dbReference type="GO" id="GO:0046872">
    <property type="term" value="F:metal ion binding"/>
    <property type="evidence" value="ECO:0007669"/>
    <property type="project" value="UniProtKB-KW"/>
</dbReference>
<dbReference type="PANTHER" id="PTHR34945">
    <property type="entry name" value="2-OXOGLUTARATE (2OG) AND FE(II)-DEPENDENT OXYGENASE SUPERFAMILY PROTEIN"/>
    <property type="match status" value="1"/>
</dbReference>
<evidence type="ECO:0000313" key="6">
    <source>
        <dbReference type="EMBL" id="RWR80465.1"/>
    </source>
</evidence>
<keyword evidence="4" id="KW-0812">Transmembrane</keyword>
<keyword evidence="1" id="KW-0479">Metal-binding</keyword>
<dbReference type="Proteomes" id="UP000283530">
    <property type="component" value="Unassembled WGS sequence"/>
</dbReference>
<dbReference type="AlphaFoldDB" id="A0A443NPJ5"/>
<organism evidence="6 7">
    <name type="scientific">Cinnamomum micranthum f. kanehirae</name>
    <dbReference type="NCBI Taxonomy" id="337451"/>
    <lineage>
        <taxon>Eukaryota</taxon>
        <taxon>Viridiplantae</taxon>
        <taxon>Streptophyta</taxon>
        <taxon>Embryophyta</taxon>
        <taxon>Tracheophyta</taxon>
        <taxon>Spermatophyta</taxon>
        <taxon>Magnoliopsida</taxon>
        <taxon>Magnoliidae</taxon>
        <taxon>Laurales</taxon>
        <taxon>Lauraceae</taxon>
        <taxon>Cinnamomum</taxon>
    </lineage>
</organism>
<evidence type="ECO:0000256" key="2">
    <source>
        <dbReference type="ARBA" id="ARBA00023004"/>
    </source>
</evidence>
<keyword evidence="6" id="KW-0223">Dioxygenase</keyword>
<evidence type="ECO:0000256" key="3">
    <source>
        <dbReference type="SAM" id="MobiDB-lite"/>
    </source>
</evidence>
<keyword evidence="2" id="KW-0408">Iron</keyword>
<feature type="domain" description="Non-haem dioxygenase N-terminal" evidence="5">
    <location>
        <begin position="69"/>
        <end position="149"/>
    </location>
</feature>
<dbReference type="InterPro" id="IPR027443">
    <property type="entry name" value="IPNS-like_sf"/>
</dbReference>
<sequence length="349" mass="39582">MAAIMRTRSRLFSSAPPPSPIATAKGSRSAAVNDQILMEFLEKSLKIPDLTLPESQLPARIPSRIPSEIDLPSLLSRDEDSVRRLFESVSDLGAFQIIGHGISADEIESVISGSEQIFRTRQEQKRQLIRNRGTREDFFWCRTEKKEIEKMESDTLRMFRERMDRMFVKLEGIAEDVGQVLSEHIRKRHQKKTPETESVLCLHKYSHEKLEEGNSSFDMQVEKDDQECCSSHALSLHLCCEDLQFRIRSQKASVSFNVVAGAIVITVGEQLQEWSHGDLEFVIGEPVFEPGIDADPSFTLEFMCSPPSLNHKLSHVTKTISLVDQMLIALITLFLYSILTYIPSKLAKT</sequence>
<comment type="caution">
    <text evidence="6">The sequence shown here is derived from an EMBL/GenBank/DDBJ whole genome shotgun (WGS) entry which is preliminary data.</text>
</comment>
<keyword evidence="6" id="KW-0560">Oxidoreductase</keyword>
<dbReference type="EMBL" id="QPKB01000003">
    <property type="protein sequence ID" value="RWR80465.1"/>
    <property type="molecule type" value="Genomic_DNA"/>
</dbReference>
<feature type="transmembrane region" description="Helical" evidence="4">
    <location>
        <begin position="322"/>
        <end position="342"/>
    </location>
</feature>
<gene>
    <name evidence="6" type="ORF">CKAN_00910700</name>
</gene>
<keyword evidence="4" id="KW-1133">Transmembrane helix</keyword>
<protein>
    <submittedName>
        <fullName evidence="6">Non-heme dioxygenase N-terminal domain-containing protein</fullName>
    </submittedName>
</protein>
<feature type="region of interest" description="Disordered" evidence="3">
    <location>
        <begin position="1"/>
        <end position="27"/>
    </location>
</feature>
<keyword evidence="7" id="KW-1185">Reference proteome</keyword>
<dbReference type="Gene3D" id="2.60.120.330">
    <property type="entry name" value="B-lactam Antibiotic, Isopenicillin N Synthase, Chain"/>
    <property type="match status" value="1"/>
</dbReference>
<name>A0A443NPJ5_9MAGN</name>